<reference evidence="1 2" key="1">
    <citation type="submission" date="2018-11" db="EMBL/GenBank/DDBJ databases">
        <title>Chryseotalea sanarue gen. nov., sp., nov., a member of the family Cytophagaceae, isolated from a brackish lake in Hamamatsu Japan.</title>
        <authorList>
            <person name="Maejima Y."/>
            <person name="Iino T."/>
            <person name="Muraguchi Y."/>
            <person name="Fukuda K."/>
            <person name="Ohkuma M."/>
            <person name="Moriuchi R."/>
            <person name="Dohra H."/>
            <person name="Kimbara K."/>
            <person name="Shintani M."/>
        </authorList>
    </citation>
    <scope>NUCLEOTIDE SEQUENCE [LARGE SCALE GENOMIC DNA]</scope>
    <source>
        <strain evidence="1 2">Ys</strain>
    </source>
</reference>
<dbReference type="RefSeq" id="WP_127124109.1">
    <property type="nucleotide sequence ID" value="NZ_BHXQ01000008.1"/>
</dbReference>
<dbReference type="Proteomes" id="UP000288227">
    <property type="component" value="Unassembled WGS sequence"/>
</dbReference>
<evidence type="ECO:0000313" key="2">
    <source>
        <dbReference type="Proteomes" id="UP000288227"/>
    </source>
</evidence>
<comment type="caution">
    <text evidence="1">The sequence shown here is derived from an EMBL/GenBank/DDBJ whole genome shotgun (WGS) entry which is preliminary data.</text>
</comment>
<proteinExistence type="predicted"/>
<dbReference type="OrthoDB" id="1494608at2"/>
<organism evidence="1 2">
    <name type="scientific">Chryseotalea sanaruensis</name>
    <dbReference type="NCBI Taxonomy" id="2482724"/>
    <lineage>
        <taxon>Bacteria</taxon>
        <taxon>Pseudomonadati</taxon>
        <taxon>Bacteroidota</taxon>
        <taxon>Cytophagia</taxon>
        <taxon>Cytophagales</taxon>
        <taxon>Chryseotaleaceae</taxon>
        <taxon>Chryseotalea</taxon>
    </lineage>
</organism>
<dbReference type="EMBL" id="BHXQ01000008">
    <property type="protein sequence ID" value="GCC53455.1"/>
    <property type="molecule type" value="Genomic_DNA"/>
</dbReference>
<accession>A0A401UEW8</accession>
<protein>
    <submittedName>
        <fullName evidence="1">Uncharacterized protein</fullName>
    </submittedName>
</protein>
<keyword evidence="2" id="KW-1185">Reference proteome</keyword>
<dbReference type="AlphaFoldDB" id="A0A401UEW8"/>
<gene>
    <name evidence="1" type="ORF">SanaruYs_36990</name>
</gene>
<evidence type="ECO:0000313" key="1">
    <source>
        <dbReference type="EMBL" id="GCC53455.1"/>
    </source>
</evidence>
<sequence>MVDINCNIFDLLVSGIIKNSFIDKKWCSTYLLLILLLNLVGCNKSNNSSSEMPPVKQDTLVQSQELTTQLVNSNYLLKTEKYFLLINNDTSDFNCLISKSKEDRSYSMNLSFFAGYSSYAERLKELKLILPSIDQKYSLDSLKSIYLGRLIYYGDLAISVTKSYQEQYDTSKKIEDYEAISTFLMKTKLADDFNTLLKPYAVSIKKISAEKIFFATKTELLTLNKISYNRDSIPDKILDCMIWIKVGK</sequence>
<name>A0A401UEW8_9BACT</name>